<protein>
    <submittedName>
        <fullName evidence="2">Uncharacterized protein</fullName>
    </submittedName>
</protein>
<evidence type="ECO:0000313" key="3">
    <source>
        <dbReference type="Proteomes" id="UP000184188"/>
    </source>
</evidence>
<sequence>MFGSYSSGTGALGGGRESGEQPTMRRRVRRNHPRAIDRFDAGPQEHESDLSNFATGVFRLQVALMFTCNFGSSNLALRLGYRPGHLATVEESRLDEALLYLWACAITRLFPPIHSFPQASLIAASTETDVSPSRTWHIGSLASVRMLNHAMASLGEVRGRMNAIRERQ</sequence>
<dbReference type="EMBL" id="KV878344">
    <property type="protein sequence ID" value="OJJ45621.1"/>
    <property type="molecule type" value="Genomic_DNA"/>
</dbReference>
<dbReference type="VEuPathDB" id="FungiDB:ASPZODRAFT_17070"/>
<reference evidence="3" key="1">
    <citation type="journal article" date="2017" name="Genome Biol.">
        <title>Comparative genomics reveals high biological diversity and specific adaptations in the industrially and medically important fungal genus Aspergillus.</title>
        <authorList>
            <person name="de Vries R.P."/>
            <person name="Riley R."/>
            <person name="Wiebenga A."/>
            <person name="Aguilar-Osorio G."/>
            <person name="Amillis S."/>
            <person name="Uchima C.A."/>
            <person name="Anderluh G."/>
            <person name="Asadollahi M."/>
            <person name="Askin M."/>
            <person name="Barry K."/>
            <person name="Battaglia E."/>
            <person name="Bayram O."/>
            <person name="Benocci T."/>
            <person name="Braus-Stromeyer S.A."/>
            <person name="Caldana C."/>
            <person name="Canovas D."/>
            <person name="Cerqueira G.C."/>
            <person name="Chen F."/>
            <person name="Chen W."/>
            <person name="Choi C."/>
            <person name="Clum A."/>
            <person name="Dos Santos R.A."/>
            <person name="Damasio A.R."/>
            <person name="Diallinas G."/>
            <person name="Emri T."/>
            <person name="Fekete E."/>
            <person name="Flipphi M."/>
            <person name="Freyberg S."/>
            <person name="Gallo A."/>
            <person name="Gournas C."/>
            <person name="Habgood R."/>
            <person name="Hainaut M."/>
            <person name="Harispe M.L."/>
            <person name="Henrissat B."/>
            <person name="Hilden K.S."/>
            <person name="Hope R."/>
            <person name="Hossain A."/>
            <person name="Karabika E."/>
            <person name="Karaffa L."/>
            <person name="Karanyi Z."/>
            <person name="Krasevec N."/>
            <person name="Kuo A."/>
            <person name="Kusch H."/>
            <person name="LaButti K."/>
            <person name="Lagendijk E.L."/>
            <person name="Lapidus A."/>
            <person name="Levasseur A."/>
            <person name="Lindquist E."/>
            <person name="Lipzen A."/>
            <person name="Logrieco A.F."/>
            <person name="MacCabe A."/>
            <person name="Maekelae M.R."/>
            <person name="Malavazi I."/>
            <person name="Melin P."/>
            <person name="Meyer V."/>
            <person name="Mielnichuk N."/>
            <person name="Miskei M."/>
            <person name="Molnar A.P."/>
            <person name="Mule G."/>
            <person name="Ngan C.Y."/>
            <person name="Orejas M."/>
            <person name="Orosz E."/>
            <person name="Ouedraogo J.P."/>
            <person name="Overkamp K.M."/>
            <person name="Park H.-S."/>
            <person name="Perrone G."/>
            <person name="Piumi F."/>
            <person name="Punt P.J."/>
            <person name="Ram A.F."/>
            <person name="Ramon A."/>
            <person name="Rauscher S."/>
            <person name="Record E."/>
            <person name="Riano-Pachon D.M."/>
            <person name="Robert V."/>
            <person name="Roehrig J."/>
            <person name="Ruller R."/>
            <person name="Salamov A."/>
            <person name="Salih N.S."/>
            <person name="Samson R.A."/>
            <person name="Sandor E."/>
            <person name="Sanguinetti M."/>
            <person name="Schuetze T."/>
            <person name="Sepcic K."/>
            <person name="Shelest E."/>
            <person name="Sherlock G."/>
            <person name="Sophianopoulou V."/>
            <person name="Squina F.M."/>
            <person name="Sun H."/>
            <person name="Susca A."/>
            <person name="Todd R.B."/>
            <person name="Tsang A."/>
            <person name="Unkles S.E."/>
            <person name="van de Wiele N."/>
            <person name="van Rossen-Uffink D."/>
            <person name="Oliveira J.V."/>
            <person name="Vesth T.C."/>
            <person name="Visser J."/>
            <person name="Yu J.-H."/>
            <person name="Zhou M."/>
            <person name="Andersen M.R."/>
            <person name="Archer D.B."/>
            <person name="Baker S.E."/>
            <person name="Benoit I."/>
            <person name="Brakhage A.A."/>
            <person name="Braus G.H."/>
            <person name="Fischer R."/>
            <person name="Frisvad J.C."/>
            <person name="Goldman G.H."/>
            <person name="Houbraken J."/>
            <person name="Oakley B."/>
            <person name="Pocsi I."/>
            <person name="Scazzocchio C."/>
            <person name="Seiboth B."/>
            <person name="vanKuyk P.A."/>
            <person name="Wortman J."/>
            <person name="Dyer P.S."/>
            <person name="Grigoriev I.V."/>
        </authorList>
    </citation>
    <scope>NUCLEOTIDE SEQUENCE [LARGE SCALE GENOMIC DNA]</scope>
    <source>
        <strain evidence="3">CBS 506.65</strain>
    </source>
</reference>
<feature type="compositionally biased region" description="Basic and acidic residues" evidence="1">
    <location>
        <begin position="34"/>
        <end position="47"/>
    </location>
</feature>
<evidence type="ECO:0000256" key="1">
    <source>
        <dbReference type="SAM" id="MobiDB-lite"/>
    </source>
</evidence>
<evidence type="ECO:0000313" key="2">
    <source>
        <dbReference type="EMBL" id="OJJ45621.1"/>
    </source>
</evidence>
<feature type="region of interest" description="Disordered" evidence="1">
    <location>
        <begin position="1"/>
        <end position="47"/>
    </location>
</feature>
<dbReference type="AlphaFoldDB" id="A0A1L9SEL7"/>
<gene>
    <name evidence="2" type="ORF">ASPZODRAFT_17070</name>
</gene>
<dbReference type="GeneID" id="34613416"/>
<keyword evidence="3" id="KW-1185">Reference proteome</keyword>
<dbReference type="RefSeq" id="XP_022580131.1">
    <property type="nucleotide sequence ID" value="XM_022726952.1"/>
</dbReference>
<dbReference type="Proteomes" id="UP000184188">
    <property type="component" value="Unassembled WGS sequence"/>
</dbReference>
<proteinExistence type="predicted"/>
<name>A0A1L9SEL7_9EURO</name>
<accession>A0A1L9SEL7</accession>
<feature type="compositionally biased region" description="Basic residues" evidence="1">
    <location>
        <begin position="24"/>
        <end position="33"/>
    </location>
</feature>
<organism evidence="2 3">
    <name type="scientific">Penicilliopsis zonata CBS 506.65</name>
    <dbReference type="NCBI Taxonomy" id="1073090"/>
    <lineage>
        <taxon>Eukaryota</taxon>
        <taxon>Fungi</taxon>
        <taxon>Dikarya</taxon>
        <taxon>Ascomycota</taxon>
        <taxon>Pezizomycotina</taxon>
        <taxon>Eurotiomycetes</taxon>
        <taxon>Eurotiomycetidae</taxon>
        <taxon>Eurotiales</taxon>
        <taxon>Aspergillaceae</taxon>
        <taxon>Penicilliopsis</taxon>
    </lineage>
</organism>